<comment type="caution">
    <text evidence="1">The sequence shown here is derived from an EMBL/GenBank/DDBJ whole genome shotgun (WGS) entry which is preliminary data.</text>
</comment>
<reference evidence="1" key="1">
    <citation type="submission" date="2019-08" db="EMBL/GenBank/DDBJ databases">
        <authorList>
            <person name="Kucharzyk K."/>
            <person name="Murdoch R.W."/>
            <person name="Higgins S."/>
            <person name="Loffler F."/>
        </authorList>
    </citation>
    <scope>NUCLEOTIDE SEQUENCE</scope>
</reference>
<dbReference type="AlphaFoldDB" id="A0A645JNS2"/>
<proteinExistence type="predicted"/>
<protein>
    <submittedName>
        <fullName evidence="1">Uncharacterized protein</fullName>
    </submittedName>
</protein>
<dbReference type="EMBL" id="VSSQ01145261">
    <property type="protein sequence ID" value="MPN64409.1"/>
    <property type="molecule type" value="Genomic_DNA"/>
</dbReference>
<gene>
    <name evidence="1" type="ORF">SDC9_212181</name>
</gene>
<sequence>MLLDIKLHLAPGTIGIFIKGFGSDKINIGNDITDIGPFAAYFHFYNYTLGLLP</sequence>
<evidence type="ECO:0000313" key="1">
    <source>
        <dbReference type="EMBL" id="MPN64409.1"/>
    </source>
</evidence>
<name>A0A645JNS2_9ZZZZ</name>
<organism evidence="1">
    <name type="scientific">bioreactor metagenome</name>
    <dbReference type="NCBI Taxonomy" id="1076179"/>
    <lineage>
        <taxon>unclassified sequences</taxon>
        <taxon>metagenomes</taxon>
        <taxon>ecological metagenomes</taxon>
    </lineage>
</organism>
<accession>A0A645JNS2</accession>